<dbReference type="SMART" id="SM00471">
    <property type="entry name" value="HDc"/>
    <property type="match status" value="1"/>
</dbReference>
<dbReference type="RefSeq" id="WP_088572210.1">
    <property type="nucleotide sequence ID" value="NZ_FYEK01000071.1"/>
</dbReference>
<dbReference type="InterPro" id="IPR006674">
    <property type="entry name" value="HD_domain"/>
</dbReference>
<sequence>MILNLINSFKSEFSEKLYRSDYLLADTRIPWVSLYDHLILTAGFAAALAEELLRRGRTAMEICGIELSPSELRALARLCGLLHDLGKARIGEMEYRFHVQRSVEYAREWLAAKGVEEHLQEIILGVVARHHLRDGPQTILEKLVCLADSYASAGDRPELARAYTATEFQRLAGETLRLEQELFGADKPVCLLLGDTDAIKSYVYETSTLPEIRGASEILQELEENVRGLFTGKLAEEALIYCGGGGFLVIVPASQAEELKQEIERLYLEKTGVATITVVSSDPLGYADIGRGLAPYDDVQVRALSGRGVAADLLFSHFEALLADRTKRKNFGELVSALTGRLQQQKRAKATAPFLETLPVHRRCESCGKRAAEVHDDARDEWICVICSQKREHGRGERREFVKEFVRWVYENKRVEIPEKTPDGRPRFPEDLDTLAGSDGRIALFYADGNNMGDLLQLMPSPASYRHFSRMLEQATRDALFSAIWAVFDEERLKDPGKPLPFEIIALGGDDIVVIVPARYGWALAVKVLEAFEQHPGIEKLQKELQGRVGNALRRPVSLSLSAGLAIADVKYPVSFLFSLAEGLLKEAKKLAREVHTSTLCHLWLRAPVISERADVLLSALYARQRMVLTARPYTAEQARRLAKLVHSLQQLPKAQRHSLAEALEKGVHVSLNYALYQAARQKERGAQLRKAFQELGNLLEPAMDGFWFWRWTDEGWKTALLDALELIELGAVLDIPREEHYALSATD</sequence>
<evidence type="ECO:0000256" key="2">
    <source>
        <dbReference type="ARBA" id="ARBA00023118"/>
    </source>
</evidence>
<name>A0A212RME2_9CHLR</name>
<evidence type="ECO:0000313" key="4">
    <source>
        <dbReference type="EMBL" id="SNB73725.1"/>
    </source>
</evidence>
<dbReference type="PROSITE" id="PS51831">
    <property type="entry name" value="HD"/>
    <property type="match status" value="1"/>
</dbReference>
<reference evidence="5" key="1">
    <citation type="submission" date="2017-06" db="EMBL/GenBank/DDBJ databases">
        <authorList>
            <person name="Varghese N."/>
            <person name="Submissions S."/>
        </authorList>
    </citation>
    <scope>NUCLEOTIDE SEQUENCE [LARGE SCALE GENOMIC DNA]</scope>
    <source>
        <strain evidence="5">JAD2</strain>
    </source>
</reference>
<keyword evidence="2" id="KW-0051">Antiviral defense</keyword>
<feature type="domain" description="HD" evidence="3">
    <location>
        <begin position="34"/>
        <end position="153"/>
    </location>
</feature>
<dbReference type="InterPro" id="IPR054767">
    <property type="entry name" value="Cas10-Cmr2_palm2"/>
</dbReference>
<dbReference type="CDD" id="cd00077">
    <property type="entry name" value="HDc"/>
    <property type="match status" value="1"/>
</dbReference>
<evidence type="ECO:0000313" key="5">
    <source>
        <dbReference type="Proteomes" id="UP000197025"/>
    </source>
</evidence>
<keyword evidence="5" id="KW-1185">Reference proteome</keyword>
<dbReference type="OrthoDB" id="138596at2"/>
<dbReference type="Pfam" id="PF01966">
    <property type="entry name" value="HD"/>
    <property type="match status" value="1"/>
</dbReference>
<proteinExistence type="predicted"/>
<dbReference type="PANTHER" id="PTHR36528:SF1">
    <property type="entry name" value="CRISPR SYSTEM SINGLE-STRAND-SPECIFIC DEOXYRIBONUCLEASE CAS10_CSM1 (SUBTYPE III-A)"/>
    <property type="match status" value="1"/>
</dbReference>
<evidence type="ECO:0000259" key="3">
    <source>
        <dbReference type="PROSITE" id="PS51831"/>
    </source>
</evidence>
<organism evidence="4 5">
    <name type="scientific">Thermoflexus hugenholtzii JAD2</name>
    <dbReference type="NCBI Taxonomy" id="877466"/>
    <lineage>
        <taxon>Bacteria</taxon>
        <taxon>Bacillati</taxon>
        <taxon>Chloroflexota</taxon>
        <taxon>Thermoflexia</taxon>
        <taxon>Thermoflexales</taxon>
        <taxon>Thermoflexaceae</taxon>
        <taxon>Thermoflexus</taxon>
    </lineage>
</organism>
<dbReference type="Gene3D" id="1.10.3210.10">
    <property type="entry name" value="Hypothetical protein af1432"/>
    <property type="match status" value="1"/>
</dbReference>
<dbReference type="GO" id="GO:0051607">
    <property type="term" value="P:defense response to virus"/>
    <property type="evidence" value="ECO:0007669"/>
    <property type="project" value="UniProtKB-KW"/>
</dbReference>
<dbReference type="EMBL" id="FYEK01000071">
    <property type="protein sequence ID" value="SNB73725.1"/>
    <property type="molecule type" value="Genomic_DNA"/>
</dbReference>
<dbReference type="Proteomes" id="UP000197025">
    <property type="component" value="Unassembled WGS sequence"/>
</dbReference>
<dbReference type="PANTHER" id="PTHR36528">
    <property type="entry name" value="CRISPR SYSTEM SINGLE-STRAND-SPECIFIC DEOXYRIBONUCLEASE CAS10/CSM1 (SUBTYPE III-A)"/>
    <property type="match status" value="1"/>
</dbReference>
<dbReference type="InterPro" id="IPR043128">
    <property type="entry name" value="Rev_trsase/Diguanyl_cyclase"/>
</dbReference>
<dbReference type="SUPFAM" id="SSF109604">
    <property type="entry name" value="HD-domain/PDEase-like"/>
    <property type="match status" value="1"/>
</dbReference>
<dbReference type="AlphaFoldDB" id="A0A212RME2"/>
<dbReference type="InParanoid" id="A0A212RME2"/>
<dbReference type="Gene3D" id="3.30.70.270">
    <property type="match status" value="1"/>
</dbReference>
<keyword evidence="1" id="KW-0547">Nucleotide-binding</keyword>
<dbReference type="InterPro" id="IPR003607">
    <property type="entry name" value="HD/PDEase_dom"/>
</dbReference>
<accession>A0A212RME2</accession>
<evidence type="ECO:0000256" key="1">
    <source>
        <dbReference type="ARBA" id="ARBA00022741"/>
    </source>
</evidence>
<dbReference type="Pfam" id="PF22335">
    <property type="entry name" value="Cas10-Cmr2_palm2"/>
    <property type="match status" value="1"/>
</dbReference>
<gene>
    <name evidence="4" type="ORF">SAMN02746019_00019600</name>
</gene>
<protein>
    <submittedName>
        <fullName evidence="4">HD domain-containing protein</fullName>
    </submittedName>
</protein>
<dbReference type="GO" id="GO:0000166">
    <property type="term" value="F:nucleotide binding"/>
    <property type="evidence" value="ECO:0007669"/>
    <property type="project" value="UniProtKB-KW"/>
</dbReference>
<dbReference type="InterPro" id="IPR052117">
    <property type="entry name" value="Cas10/Csm1_subtype-III-A"/>
</dbReference>